<evidence type="ECO:0000313" key="2">
    <source>
        <dbReference type="Proteomes" id="UP000198680"/>
    </source>
</evidence>
<proteinExistence type="predicted"/>
<dbReference type="EMBL" id="FNHE01000010">
    <property type="protein sequence ID" value="SDM93817.1"/>
    <property type="molecule type" value="Genomic_DNA"/>
</dbReference>
<organism evidence="1 2">
    <name type="scientific">Geodermatophilus siccatus</name>
    <dbReference type="NCBI Taxonomy" id="1137991"/>
    <lineage>
        <taxon>Bacteria</taxon>
        <taxon>Bacillati</taxon>
        <taxon>Actinomycetota</taxon>
        <taxon>Actinomycetes</taxon>
        <taxon>Geodermatophilales</taxon>
        <taxon>Geodermatophilaceae</taxon>
        <taxon>Geodermatophilus</taxon>
    </lineage>
</organism>
<dbReference type="AlphaFoldDB" id="A0A1G9XAW7"/>
<accession>A0A1G9XAW7</accession>
<dbReference type="RefSeq" id="WP_175479617.1">
    <property type="nucleotide sequence ID" value="NZ_FNHE01000010.1"/>
</dbReference>
<keyword evidence="2" id="KW-1185">Reference proteome</keyword>
<protein>
    <submittedName>
        <fullName evidence="1">Uncharacterized protein</fullName>
    </submittedName>
</protein>
<gene>
    <name evidence="1" type="ORF">SAMN05660642_03632</name>
</gene>
<dbReference type="STRING" id="1137991.SAMN05660642_03632"/>
<reference evidence="2" key="1">
    <citation type="submission" date="2016-10" db="EMBL/GenBank/DDBJ databases">
        <authorList>
            <person name="Varghese N."/>
            <person name="Submissions S."/>
        </authorList>
    </citation>
    <scope>NUCLEOTIDE SEQUENCE [LARGE SCALE GENOMIC DNA]</scope>
    <source>
        <strain evidence="2">DSM 45419</strain>
    </source>
</reference>
<sequence length="45" mass="4816">MTLPTDLPVPAFPDRAAREEWLDAGHATAPGPYVRLAEQGSASPR</sequence>
<name>A0A1G9XAW7_9ACTN</name>
<dbReference type="Proteomes" id="UP000198680">
    <property type="component" value="Unassembled WGS sequence"/>
</dbReference>
<evidence type="ECO:0000313" key="1">
    <source>
        <dbReference type="EMBL" id="SDM93817.1"/>
    </source>
</evidence>